<accession>A0ABN7W023</accession>
<evidence type="ECO:0000313" key="4">
    <source>
        <dbReference type="Proteomes" id="UP000789901"/>
    </source>
</evidence>
<evidence type="ECO:0000256" key="2">
    <source>
        <dbReference type="SAM" id="SignalP"/>
    </source>
</evidence>
<reference evidence="3 4" key="1">
    <citation type="submission" date="2021-06" db="EMBL/GenBank/DDBJ databases">
        <authorList>
            <person name="Kallberg Y."/>
            <person name="Tangrot J."/>
            <person name="Rosling A."/>
        </authorList>
    </citation>
    <scope>NUCLEOTIDE SEQUENCE [LARGE SCALE GENOMIC DNA]</scope>
    <source>
        <strain evidence="3 4">120-4 pot B 10/14</strain>
    </source>
</reference>
<keyword evidence="2" id="KW-0732">Signal</keyword>
<evidence type="ECO:0000313" key="3">
    <source>
        <dbReference type="EMBL" id="CAG8809797.1"/>
    </source>
</evidence>
<proteinExistence type="predicted"/>
<feature type="signal peptide" evidence="2">
    <location>
        <begin position="1"/>
        <end position="27"/>
    </location>
</feature>
<dbReference type="Proteomes" id="UP000789901">
    <property type="component" value="Unassembled WGS sequence"/>
</dbReference>
<name>A0ABN7W023_GIGMA</name>
<sequence length="223" mass="26885">MDFFNIFCLTIFLFICYLIIDLSKTESTQEVFNEYLPDGEIIQIIYVEELDNNLPMEEENSLLKTKLNKSSDFTLKGFNSLQQEIERIRKENLLLKQENELLRNECLLLKQENERVRNEYLLLKKENEQIRNDNKVLKTTINRTNFTNLKLSSDKNKIKRIFANLEIERLLNKLKLFNPLLADIWYQFFKKESNIEIIELKIKYLDNFLIPEIINKYHLKECF</sequence>
<protein>
    <submittedName>
        <fullName evidence="3">39791_t:CDS:1</fullName>
    </submittedName>
</protein>
<organism evidence="3 4">
    <name type="scientific">Gigaspora margarita</name>
    <dbReference type="NCBI Taxonomy" id="4874"/>
    <lineage>
        <taxon>Eukaryota</taxon>
        <taxon>Fungi</taxon>
        <taxon>Fungi incertae sedis</taxon>
        <taxon>Mucoromycota</taxon>
        <taxon>Glomeromycotina</taxon>
        <taxon>Glomeromycetes</taxon>
        <taxon>Diversisporales</taxon>
        <taxon>Gigasporaceae</taxon>
        <taxon>Gigaspora</taxon>
    </lineage>
</organism>
<feature type="chain" id="PRO_5046531607" evidence="2">
    <location>
        <begin position="28"/>
        <end position="223"/>
    </location>
</feature>
<evidence type="ECO:0000256" key="1">
    <source>
        <dbReference type="SAM" id="Coils"/>
    </source>
</evidence>
<feature type="coiled-coil region" evidence="1">
    <location>
        <begin position="78"/>
        <end position="133"/>
    </location>
</feature>
<dbReference type="EMBL" id="CAJVQB010027031">
    <property type="protein sequence ID" value="CAG8809797.1"/>
    <property type="molecule type" value="Genomic_DNA"/>
</dbReference>
<gene>
    <name evidence="3" type="ORF">GMARGA_LOCUS24968</name>
</gene>
<keyword evidence="1" id="KW-0175">Coiled coil</keyword>
<keyword evidence="4" id="KW-1185">Reference proteome</keyword>
<comment type="caution">
    <text evidence="3">The sequence shown here is derived from an EMBL/GenBank/DDBJ whole genome shotgun (WGS) entry which is preliminary data.</text>
</comment>